<dbReference type="EMBL" id="LOMZ01000001">
    <property type="protein sequence ID" value="PLC12779.1"/>
    <property type="molecule type" value="Genomic_DNA"/>
</dbReference>
<keyword evidence="1" id="KW-0812">Transmembrane</keyword>
<dbReference type="AlphaFoldDB" id="A0A2N4T3H7"/>
<feature type="transmembrane region" description="Helical" evidence="1">
    <location>
        <begin position="38"/>
        <end position="60"/>
    </location>
</feature>
<accession>A0A2N4T3H7</accession>
<proteinExistence type="predicted"/>
<keyword evidence="1" id="KW-0472">Membrane</keyword>
<evidence type="ECO:0000256" key="1">
    <source>
        <dbReference type="SAM" id="Phobius"/>
    </source>
</evidence>
<name>A0A2N4T3H7_9MICC</name>
<organism evidence="2 3">
    <name type="scientific">Kocuria flava</name>
    <dbReference type="NCBI Taxonomy" id="446860"/>
    <lineage>
        <taxon>Bacteria</taxon>
        <taxon>Bacillati</taxon>
        <taxon>Actinomycetota</taxon>
        <taxon>Actinomycetes</taxon>
        <taxon>Micrococcales</taxon>
        <taxon>Micrococcaceae</taxon>
        <taxon>Kocuria</taxon>
    </lineage>
</organism>
<gene>
    <name evidence="2" type="ORF">AUQ48_11795</name>
</gene>
<dbReference type="RefSeq" id="WP_101852324.1">
    <property type="nucleotide sequence ID" value="NZ_LOMZ01000001.1"/>
</dbReference>
<keyword evidence="1" id="KW-1133">Transmembrane helix</keyword>
<comment type="caution">
    <text evidence="2">The sequence shown here is derived from an EMBL/GenBank/DDBJ whole genome shotgun (WGS) entry which is preliminary data.</text>
</comment>
<evidence type="ECO:0000313" key="2">
    <source>
        <dbReference type="EMBL" id="PLC12779.1"/>
    </source>
</evidence>
<dbReference type="Proteomes" id="UP000234632">
    <property type="component" value="Unassembled WGS sequence"/>
</dbReference>
<sequence length="109" mass="11946">MTARTRRYALILAAALGAGGLNTWLLATLDVIGLPLPYLLALLTELVLLIVVLFSLVVVLGTPLRTGWSVLVSAGRGAWSDPYLVRTRRRYPRVSGWAGRRFSRTRPTG</sequence>
<evidence type="ECO:0000313" key="3">
    <source>
        <dbReference type="Proteomes" id="UP000234632"/>
    </source>
</evidence>
<reference evidence="2 3" key="1">
    <citation type="submission" date="2015-12" db="EMBL/GenBank/DDBJ databases">
        <authorList>
            <person name="Shamseldin A."/>
            <person name="Moawad H."/>
            <person name="Abd El-Rahim W.M."/>
            <person name="Sadowsky M.J."/>
        </authorList>
    </citation>
    <scope>NUCLEOTIDE SEQUENCE [LARGE SCALE GENOMIC DNA]</scope>
    <source>
        <strain evidence="2 3">S43</strain>
    </source>
</reference>
<protein>
    <submittedName>
        <fullName evidence="2">Uncharacterized protein</fullName>
    </submittedName>
</protein>